<name>A0A0A9YPE8_LYGHE</name>
<reference evidence="2" key="2">
    <citation type="submission" date="2014-07" db="EMBL/GenBank/DDBJ databases">
        <authorList>
            <person name="Hull J."/>
        </authorList>
    </citation>
    <scope>NUCLEOTIDE SEQUENCE</scope>
</reference>
<evidence type="ECO:0000313" key="3">
    <source>
        <dbReference type="EMBL" id="JAG50768.1"/>
    </source>
</evidence>
<feature type="region of interest" description="Disordered" evidence="1">
    <location>
        <begin position="942"/>
        <end position="966"/>
    </location>
</feature>
<feature type="region of interest" description="Disordered" evidence="1">
    <location>
        <begin position="869"/>
        <end position="918"/>
    </location>
</feature>
<proteinExistence type="predicted"/>
<accession>A0A0A9YPE8</accession>
<feature type="region of interest" description="Disordered" evidence="1">
    <location>
        <begin position="713"/>
        <end position="844"/>
    </location>
</feature>
<feature type="compositionally biased region" description="Basic and acidic residues" evidence="1">
    <location>
        <begin position="909"/>
        <end position="918"/>
    </location>
</feature>
<feature type="compositionally biased region" description="Polar residues" evidence="1">
    <location>
        <begin position="869"/>
        <end position="879"/>
    </location>
</feature>
<organism evidence="2">
    <name type="scientific">Lygus hesperus</name>
    <name type="common">Western plant bug</name>
    <dbReference type="NCBI Taxonomy" id="30085"/>
    <lineage>
        <taxon>Eukaryota</taxon>
        <taxon>Metazoa</taxon>
        <taxon>Ecdysozoa</taxon>
        <taxon>Arthropoda</taxon>
        <taxon>Hexapoda</taxon>
        <taxon>Insecta</taxon>
        <taxon>Pterygota</taxon>
        <taxon>Neoptera</taxon>
        <taxon>Paraneoptera</taxon>
        <taxon>Hemiptera</taxon>
        <taxon>Heteroptera</taxon>
        <taxon>Panheteroptera</taxon>
        <taxon>Cimicomorpha</taxon>
        <taxon>Miridae</taxon>
        <taxon>Mirini</taxon>
        <taxon>Lygus</taxon>
    </lineage>
</organism>
<sequence length="966" mass="111400">MSVYFKVKNEFGLSGENLEYYQDIQYLKELTKQATALMSRSNAVYNNILNELEIGQAIGGLNATSQTELGKSQDEGRCNQCGLSHGANYCILQQILTEELPEPSMDRSSGKRSRELSKSTFQASRLDKESRTSSWVFEETDSQSEDKVLLPRRKSRNLETLPVFEDLSPKELLDTYEMVCKRYGEHNGKRFLIAHSLAHKKDTKIEPWTVPCDARQEKVAESPPKISYKKIMRECFPEADQFNPLCPDYSDELRKKVETQVKLTPPCDAEAFETQKNWKGIFKRGRQEVKKEVPPEEDDSSEITLTRGEKVDAPACMCGLENCDCSGDTTCMKPPKYVCERDENIGVNYLLTVRNRLERRRRCMETVRSTMATSRDTQTQDGKSHKKQMTFLERAFEDQERSLHGCLTRGSLKESSQVDAREFRKNIQNVTDLAAPTKMMEDHVWRNWMVIYDKKEAEVMNSDRDSDSGDSHIMSECSGITEHSEESDLDYRERKVITTRIPFAEECYKLTDILFDKIHSHFEKSILKNTLKSDTLWHRPTFGHVVQKAKMLETTNKIFHDMLLNMRYLRPYPKRLKPFHITKQSKTRRLEALVRKNRKLDSRRKWSQGIQIGKPYRRYDKQLKYTREGDLEGFSEHKREYLEKPESYRIKSYNLVGDVSGRAINKERIHRDFQLIRNLFDDESETRRRRESMMDEGMKKRLEKYRRRVRGLSEELLPETPAPIPDIDGSTADMSSEGSFGTAEPNVPKKEEMGLEQAAPKKLQFDRYCSPRESSFTTNLKRSKPVSRDMDRDSDLPQHDEADDGNYVRKAVETEETKEFAMDDFKQNAPGSSERMKKASKNTSQSAEVMSKLRACAMKSQNMIGTCKTSSGFSRVKSSQNEDVRQTNKSNITESLSSKWTQSSMTYEGHVKRASHEANKRLASLESLPPIKTLFDEHFQADEAKSKPASRISSAARIGKLAEVSS</sequence>
<dbReference type="EMBL" id="GBHO01012194">
    <property type="protein sequence ID" value="JAG31410.1"/>
    <property type="molecule type" value="Transcribed_RNA"/>
</dbReference>
<dbReference type="AlphaFoldDB" id="A0A0A9YPE8"/>
<feature type="compositionally biased region" description="Polar residues" evidence="1">
    <location>
        <begin position="887"/>
        <end position="906"/>
    </location>
</feature>
<reference evidence="3" key="3">
    <citation type="submission" date="2014-09" db="EMBL/GenBank/DDBJ databases">
        <authorList>
            <person name="Magalhaes I.L.F."/>
            <person name="Oliveira U."/>
            <person name="Santos F.R."/>
            <person name="Vidigal T.H.D.A."/>
            <person name="Brescovit A.D."/>
            <person name="Santos A.J."/>
        </authorList>
    </citation>
    <scope>NUCLEOTIDE SEQUENCE</scope>
</reference>
<gene>
    <name evidence="2" type="primary">YLL054C</name>
    <name evidence="2" type="ORF">CM83_99147</name>
</gene>
<evidence type="ECO:0000256" key="1">
    <source>
        <dbReference type="SAM" id="MobiDB-lite"/>
    </source>
</evidence>
<reference evidence="2" key="1">
    <citation type="journal article" date="2014" name="PLoS ONE">
        <title>Transcriptome-Based Identification of ABC Transporters in the Western Tarnished Plant Bug Lygus hesperus.</title>
        <authorList>
            <person name="Hull J.J."/>
            <person name="Chaney K."/>
            <person name="Geib S.M."/>
            <person name="Fabrick J.A."/>
            <person name="Brent C.S."/>
            <person name="Walsh D."/>
            <person name="Lavine L.C."/>
        </authorList>
    </citation>
    <scope>NUCLEOTIDE SEQUENCE</scope>
</reference>
<feature type="region of interest" description="Disordered" evidence="1">
    <location>
        <begin position="101"/>
        <end position="125"/>
    </location>
</feature>
<feature type="compositionally biased region" description="Basic and acidic residues" evidence="1">
    <location>
        <begin position="786"/>
        <end position="826"/>
    </location>
</feature>
<protein>
    <submittedName>
        <fullName evidence="2">Putative transcriptional regulatory protein YLL054C</fullName>
    </submittedName>
</protein>
<evidence type="ECO:0000313" key="2">
    <source>
        <dbReference type="EMBL" id="JAG31410.1"/>
    </source>
</evidence>
<dbReference type="EMBL" id="GBRD01015058">
    <property type="protein sequence ID" value="JAG50768.1"/>
    <property type="molecule type" value="Transcribed_RNA"/>
</dbReference>
<feature type="compositionally biased region" description="Basic and acidic residues" evidence="1">
    <location>
        <begin position="104"/>
        <end position="117"/>
    </location>
</feature>